<organism evidence="2">
    <name type="scientific">Siphoviridae sp. ct4T77</name>
    <dbReference type="NCBI Taxonomy" id="2823563"/>
    <lineage>
        <taxon>Viruses</taxon>
        <taxon>Duplodnaviria</taxon>
        <taxon>Heunggongvirae</taxon>
        <taxon>Uroviricota</taxon>
        <taxon>Caudoviricetes</taxon>
    </lineage>
</organism>
<proteinExistence type="predicted"/>
<feature type="compositionally biased region" description="Low complexity" evidence="1">
    <location>
        <begin position="10"/>
        <end position="20"/>
    </location>
</feature>
<name>A0A8S5L8W5_9CAUD</name>
<sequence>MPTARSQGVTSRSSTTNSRSKIQGVKGRNRLTKSPFA</sequence>
<reference evidence="2" key="1">
    <citation type="journal article" date="2021" name="Proc. Natl. Acad. Sci. U.S.A.">
        <title>A Catalog of Tens of Thousands of Viruses from Human Metagenomes Reveals Hidden Associations with Chronic Diseases.</title>
        <authorList>
            <person name="Tisza M.J."/>
            <person name="Buck C.B."/>
        </authorList>
    </citation>
    <scope>NUCLEOTIDE SEQUENCE</scope>
    <source>
        <strain evidence="2">Ct4T77</strain>
    </source>
</reference>
<protein>
    <submittedName>
        <fullName evidence="2">Uncharacterized protein</fullName>
    </submittedName>
</protein>
<accession>A0A8S5L8W5</accession>
<evidence type="ECO:0000313" key="2">
    <source>
        <dbReference type="EMBL" id="DAD66372.1"/>
    </source>
</evidence>
<evidence type="ECO:0000256" key="1">
    <source>
        <dbReference type="SAM" id="MobiDB-lite"/>
    </source>
</evidence>
<feature type="region of interest" description="Disordered" evidence="1">
    <location>
        <begin position="1"/>
        <end position="37"/>
    </location>
</feature>
<dbReference type="EMBL" id="BK014659">
    <property type="protein sequence ID" value="DAD66372.1"/>
    <property type="molecule type" value="Genomic_DNA"/>
</dbReference>